<dbReference type="EMBL" id="VUMR01000039">
    <property type="protein sequence ID" value="MSS56701.1"/>
    <property type="molecule type" value="Genomic_DNA"/>
</dbReference>
<dbReference type="Gene3D" id="1.20.272.10">
    <property type="match status" value="1"/>
</dbReference>
<dbReference type="NCBIfam" id="TIGR01128">
    <property type="entry name" value="holA"/>
    <property type="match status" value="1"/>
</dbReference>
<evidence type="ECO:0000313" key="12">
    <source>
        <dbReference type="Proteomes" id="UP000434241"/>
    </source>
</evidence>
<evidence type="ECO:0000256" key="7">
    <source>
        <dbReference type="ARBA" id="ARBA00034754"/>
    </source>
</evidence>
<sequence>MDMIYILYGKDKSMVSMKLEAIKKRHHIQENVNIYDAQADEISNVLEDLDAYSIFDDDKMIIVNNCTFLSSKNTTNYEVDPFLVRKDTDMILVLVCPSDKLDTRKKKVKEISGCATLYSCLALDEKSQKFYVQDKLKEYGVKVDFKTLDWMTSRMGLDPMCIQNEIEKISIYSKHPTLEDVQNLLVVEPMNDIFKMVDAFFSQNGILLLAYYRNFRKLNMQPVAIVALLASQIRFLFQVRVLMDEGKAQATIAQELKANPYRVKLNMQKAMRFSSEALLYNLSLLADFDQQMKMGKIDKDDGFEYFCLNLMMNKD</sequence>
<dbReference type="InterPro" id="IPR008921">
    <property type="entry name" value="DNA_pol3_clamp-load_cplx_C"/>
</dbReference>
<evidence type="ECO:0000259" key="9">
    <source>
        <dbReference type="Pfam" id="PF06144"/>
    </source>
</evidence>
<keyword evidence="3 11" id="KW-0808">Transferase</keyword>
<organism evidence="11 12">
    <name type="scientific">Holdemanella porci</name>
    <dbReference type="NCBI Taxonomy" id="2652276"/>
    <lineage>
        <taxon>Bacteria</taxon>
        <taxon>Bacillati</taxon>
        <taxon>Bacillota</taxon>
        <taxon>Erysipelotrichia</taxon>
        <taxon>Erysipelotrichales</taxon>
        <taxon>Erysipelotrichaceae</taxon>
        <taxon>Holdemanella</taxon>
    </lineage>
</organism>
<feature type="domain" description="DNA polymerase III delta subunit-like C-terminal" evidence="10">
    <location>
        <begin position="191"/>
        <end position="309"/>
    </location>
</feature>
<dbReference type="AlphaFoldDB" id="A0A6N7VFY2"/>
<evidence type="ECO:0000259" key="10">
    <source>
        <dbReference type="Pfam" id="PF21694"/>
    </source>
</evidence>
<keyword evidence="12" id="KW-1185">Reference proteome</keyword>
<dbReference type="Gene3D" id="1.10.8.60">
    <property type="match status" value="1"/>
</dbReference>
<evidence type="ECO:0000313" key="11">
    <source>
        <dbReference type="EMBL" id="MSS56701.1"/>
    </source>
</evidence>
<dbReference type="Gene3D" id="3.40.50.300">
    <property type="entry name" value="P-loop containing nucleotide triphosphate hydrolases"/>
    <property type="match status" value="1"/>
</dbReference>
<dbReference type="GO" id="GO:0003677">
    <property type="term" value="F:DNA binding"/>
    <property type="evidence" value="ECO:0007669"/>
    <property type="project" value="InterPro"/>
</dbReference>
<evidence type="ECO:0000256" key="2">
    <source>
        <dbReference type="ARBA" id="ARBA00017703"/>
    </source>
</evidence>
<dbReference type="GO" id="GO:0006261">
    <property type="term" value="P:DNA-templated DNA replication"/>
    <property type="evidence" value="ECO:0007669"/>
    <property type="project" value="TreeGrafter"/>
</dbReference>
<gene>
    <name evidence="11" type="primary">holA</name>
    <name evidence="11" type="ORF">FYJ55_07315</name>
</gene>
<evidence type="ECO:0000256" key="1">
    <source>
        <dbReference type="ARBA" id="ARBA00012417"/>
    </source>
</evidence>
<dbReference type="SUPFAM" id="SSF52540">
    <property type="entry name" value="P-loop containing nucleoside triphosphate hydrolases"/>
    <property type="match status" value="1"/>
</dbReference>
<reference evidence="11 12" key="1">
    <citation type="submission" date="2019-08" db="EMBL/GenBank/DDBJ databases">
        <title>In-depth cultivation of the pig gut microbiome towards novel bacterial diversity and tailored functional studies.</title>
        <authorList>
            <person name="Wylensek D."/>
            <person name="Hitch T.C.A."/>
            <person name="Clavel T."/>
        </authorList>
    </citation>
    <scope>NUCLEOTIDE SEQUENCE [LARGE SCALE GENOMIC DNA]</scope>
    <source>
        <strain evidence="11 12">LKV-472-APC-3</strain>
    </source>
</reference>
<feature type="domain" description="DNA polymerase III delta N-terminal" evidence="9">
    <location>
        <begin position="5"/>
        <end position="120"/>
    </location>
</feature>
<dbReference type="GO" id="GO:0003887">
    <property type="term" value="F:DNA-directed DNA polymerase activity"/>
    <property type="evidence" value="ECO:0007669"/>
    <property type="project" value="UniProtKB-KW"/>
</dbReference>
<dbReference type="InterPro" id="IPR027417">
    <property type="entry name" value="P-loop_NTPase"/>
</dbReference>
<dbReference type="Proteomes" id="UP000434241">
    <property type="component" value="Unassembled WGS sequence"/>
</dbReference>
<dbReference type="EC" id="2.7.7.7" evidence="1"/>
<evidence type="ECO:0000256" key="3">
    <source>
        <dbReference type="ARBA" id="ARBA00022679"/>
    </source>
</evidence>
<dbReference type="Pfam" id="PF06144">
    <property type="entry name" value="DNA_pol3_delta"/>
    <property type="match status" value="1"/>
</dbReference>
<dbReference type="PANTHER" id="PTHR34388:SF1">
    <property type="entry name" value="DNA POLYMERASE III SUBUNIT DELTA"/>
    <property type="match status" value="1"/>
</dbReference>
<keyword evidence="5" id="KW-0235">DNA replication</keyword>
<comment type="similarity">
    <text evidence="7">Belongs to the DNA polymerase HolA subunit family.</text>
</comment>
<protein>
    <recommendedName>
        <fullName evidence="2">DNA polymerase III subunit delta</fullName>
        <ecNumber evidence="1">2.7.7.7</ecNumber>
    </recommendedName>
</protein>
<dbReference type="Pfam" id="PF21694">
    <property type="entry name" value="DNA_pol3_delta_C"/>
    <property type="match status" value="1"/>
</dbReference>
<keyword evidence="4 11" id="KW-0548">Nucleotidyltransferase</keyword>
<dbReference type="InterPro" id="IPR048466">
    <property type="entry name" value="DNA_pol3_delta-like_C"/>
</dbReference>
<dbReference type="SUPFAM" id="SSF48019">
    <property type="entry name" value="post-AAA+ oligomerization domain-like"/>
    <property type="match status" value="1"/>
</dbReference>
<name>A0A6N7VFY2_9FIRM</name>
<comment type="caution">
    <text evidence="11">The sequence shown here is derived from an EMBL/GenBank/DDBJ whole genome shotgun (WGS) entry which is preliminary data.</text>
</comment>
<proteinExistence type="inferred from homology"/>
<evidence type="ECO:0000256" key="6">
    <source>
        <dbReference type="ARBA" id="ARBA00022932"/>
    </source>
</evidence>
<accession>A0A6N7VFY2</accession>
<dbReference type="InterPro" id="IPR005790">
    <property type="entry name" value="DNA_polIII_delta"/>
</dbReference>
<evidence type="ECO:0000256" key="8">
    <source>
        <dbReference type="ARBA" id="ARBA00049244"/>
    </source>
</evidence>
<comment type="catalytic activity">
    <reaction evidence="8">
        <text>DNA(n) + a 2'-deoxyribonucleoside 5'-triphosphate = DNA(n+1) + diphosphate</text>
        <dbReference type="Rhea" id="RHEA:22508"/>
        <dbReference type="Rhea" id="RHEA-COMP:17339"/>
        <dbReference type="Rhea" id="RHEA-COMP:17340"/>
        <dbReference type="ChEBI" id="CHEBI:33019"/>
        <dbReference type="ChEBI" id="CHEBI:61560"/>
        <dbReference type="ChEBI" id="CHEBI:173112"/>
        <dbReference type="EC" id="2.7.7.7"/>
    </reaction>
</comment>
<dbReference type="InterPro" id="IPR010372">
    <property type="entry name" value="DNA_pol3_delta_N"/>
</dbReference>
<keyword evidence="6" id="KW-0239">DNA-directed DNA polymerase</keyword>
<evidence type="ECO:0000256" key="4">
    <source>
        <dbReference type="ARBA" id="ARBA00022695"/>
    </source>
</evidence>
<dbReference type="GO" id="GO:0009360">
    <property type="term" value="C:DNA polymerase III complex"/>
    <property type="evidence" value="ECO:0007669"/>
    <property type="project" value="InterPro"/>
</dbReference>
<evidence type="ECO:0000256" key="5">
    <source>
        <dbReference type="ARBA" id="ARBA00022705"/>
    </source>
</evidence>
<dbReference type="PANTHER" id="PTHR34388">
    <property type="entry name" value="DNA POLYMERASE III SUBUNIT DELTA"/>
    <property type="match status" value="1"/>
</dbReference>